<evidence type="ECO:0000313" key="2">
    <source>
        <dbReference type="EMBL" id="KAK6139094.1"/>
    </source>
</evidence>
<gene>
    <name evidence="2" type="ORF">DH2020_027155</name>
</gene>
<dbReference type="Proteomes" id="UP001318860">
    <property type="component" value="Unassembled WGS sequence"/>
</dbReference>
<feature type="domain" description="DUF4216" evidence="1">
    <location>
        <begin position="88"/>
        <end position="155"/>
    </location>
</feature>
<dbReference type="InterPro" id="IPR025312">
    <property type="entry name" value="DUF4216"/>
</dbReference>
<comment type="caution">
    <text evidence="2">The sequence shown here is derived from an EMBL/GenBank/DDBJ whole genome shotgun (WGS) entry which is preliminary data.</text>
</comment>
<organism evidence="2 3">
    <name type="scientific">Rehmannia glutinosa</name>
    <name type="common">Chinese foxglove</name>
    <dbReference type="NCBI Taxonomy" id="99300"/>
    <lineage>
        <taxon>Eukaryota</taxon>
        <taxon>Viridiplantae</taxon>
        <taxon>Streptophyta</taxon>
        <taxon>Embryophyta</taxon>
        <taxon>Tracheophyta</taxon>
        <taxon>Spermatophyta</taxon>
        <taxon>Magnoliopsida</taxon>
        <taxon>eudicotyledons</taxon>
        <taxon>Gunneridae</taxon>
        <taxon>Pentapetalae</taxon>
        <taxon>asterids</taxon>
        <taxon>lamiids</taxon>
        <taxon>Lamiales</taxon>
        <taxon>Orobanchaceae</taxon>
        <taxon>Rehmannieae</taxon>
        <taxon>Rehmannia</taxon>
    </lineage>
</organism>
<dbReference type="PANTHER" id="PTHR48258:SF6">
    <property type="entry name" value="LEUCINE-RICH REPEAT DOMAIN, L DOMAIN-CONTAINING PROTEIN"/>
    <property type="match status" value="1"/>
</dbReference>
<dbReference type="PANTHER" id="PTHR48258">
    <property type="entry name" value="DUF4218 DOMAIN-CONTAINING PROTEIN-RELATED"/>
    <property type="match status" value="1"/>
</dbReference>
<proteinExistence type="predicted"/>
<sequence>MDKLSKEAKLMAILKFNGDPKASDDLYALSQFADDYYTIWDSCIVNGVRFRCKERDDNFKKQCSGVCTWDDDENGDVIYYSVLLEILELDFIYHRKVFRFHYKRYNTDRKGKRMLIDNNLTSMNITSEWYKEDPFILATQAQQVFYLNDCARGKNLMVIQKIDHRGIYDVAEVDEEQSANDDVFQEEDSSELPSFHLIEDIPDTSSLVREDVAPIILSQEMMLKLRHKESLFRDQEDT</sequence>
<protein>
    <recommendedName>
        <fullName evidence="1">DUF4216 domain-containing protein</fullName>
    </recommendedName>
</protein>
<reference evidence="2 3" key="1">
    <citation type="journal article" date="2021" name="Comput. Struct. Biotechnol. J.">
        <title>De novo genome assembly of the potent medicinal plant Rehmannia glutinosa using nanopore technology.</title>
        <authorList>
            <person name="Ma L."/>
            <person name="Dong C."/>
            <person name="Song C."/>
            <person name="Wang X."/>
            <person name="Zheng X."/>
            <person name="Niu Y."/>
            <person name="Chen S."/>
            <person name="Feng W."/>
        </authorList>
    </citation>
    <scope>NUCLEOTIDE SEQUENCE [LARGE SCALE GENOMIC DNA]</scope>
    <source>
        <strain evidence="2">DH-2019</strain>
    </source>
</reference>
<name>A0ABR0VYE4_REHGL</name>
<evidence type="ECO:0000313" key="3">
    <source>
        <dbReference type="Proteomes" id="UP001318860"/>
    </source>
</evidence>
<keyword evidence="3" id="KW-1185">Reference proteome</keyword>
<accession>A0ABR0VYE4</accession>
<dbReference type="Pfam" id="PF13952">
    <property type="entry name" value="DUF4216"/>
    <property type="match status" value="1"/>
</dbReference>
<dbReference type="EMBL" id="JABTTQ020000532">
    <property type="protein sequence ID" value="KAK6139094.1"/>
    <property type="molecule type" value="Genomic_DNA"/>
</dbReference>
<evidence type="ECO:0000259" key="1">
    <source>
        <dbReference type="Pfam" id="PF13952"/>
    </source>
</evidence>